<keyword evidence="2" id="KW-1185">Reference proteome</keyword>
<dbReference type="InterPro" id="IPR010865">
    <property type="entry name" value="DUF1499"/>
</dbReference>
<dbReference type="EMBL" id="PZKC01000004">
    <property type="protein sequence ID" value="PTD96944.1"/>
    <property type="molecule type" value="Genomic_DNA"/>
</dbReference>
<reference evidence="1 2" key="2">
    <citation type="submission" date="2018-04" db="EMBL/GenBank/DDBJ databases">
        <title>Thauera lacus sp. nov., isolated from an saline lake in Inner Mongolia, China.</title>
        <authorList>
            <person name="Liang Q.-Y."/>
        </authorList>
    </citation>
    <scope>NUCLEOTIDE SEQUENCE [LARGE SCALE GENOMIC DNA]</scope>
    <source>
        <strain evidence="1 2">D20</strain>
    </source>
</reference>
<comment type="caution">
    <text evidence="1">The sequence shown here is derived from an EMBL/GenBank/DDBJ whole genome shotgun (WGS) entry which is preliminary data.</text>
</comment>
<dbReference type="PIRSF" id="PIRSF026426">
    <property type="entry name" value="DUF1499"/>
    <property type="match status" value="1"/>
</dbReference>
<name>A0A2T4IGN9_9RHOO</name>
<gene>
    <name evidence="1" type="ORF">C8261_05940</name>
</gene>
<accession>A0A2T4IGN9</accession>
<dbReference type="Proteomes" id="UP000241193">
    <property type="component" value="Unassembled WGS sequence"/>
</dbReference>
<dbReference type="PANTHER" id="PTHR34801:SF6">
    <property type="entry name" value="SLL1620 PROTEIN"/>
    <property type="match status" value="1"/>
</dbReference>
<dbReference type="OrthoDB" id="9793534at2"/>
<dbReference type="AlphaFoldDB" id="A0A2T4IGN9"/>
<dbReference type="Pfam" id="PF07386">
    <property type="entry name" value="DUF1499"/>
    <property type="match status" value="1"/>
</dbReference>
<proteinExistence type="predicted"/>
<evidence type="ECO:0000313" key="2">
    <source>
        <dbReference type="Proteomes" id="UP000241193"/>
    </source>
</evidence>
<reference evidence="1 2" key="1">
    <citation type="submission" date="2018-03" db="EMBL/GenBank/DDBJ databases">
        <authorList>
            <person name="Keele B.F."/>
        </authorList>
    </citation>
    <scope>NUCLEOTIDE SEQUENCE [LARGE SCALE GENOMIC DNA]</scope>
    <source>
        <strain evidence="1 2">D20</strain>
    </source>
</reference>
<sequence>MKIFLLGCLLAVVAVLAGARFGLFAGQRPHDLGVADGRLKAPAVTPNSVSSQTALHPDHPQADYARIAPLALRGQPPAAAMQALAGLLRTTPGITVIVARDDYIHAEARTPWLGFVDDLEFHAAGDAAAIDLRSASRLGRKDFGVNRRRIEALRGRWETGALR</sequence>
<evidence type="ECO:0000313" key="1">
    <source>
        <dbReference type="EMBL" id="PTD96944.1"/>
    </source>
</evidence>
<protein>
    <submittedName>
        <fullName evidence="1">DUF1499 domain-containing protein</fullName>
    </submittedName>
</protein>
<organism evidence="1 2">
    <name type="scientific">Pseudothauera lacus</name>
    <dbReference type="NCBI Taxonomy" id="2136175"/>
    <lineage>
        <taxon>Bacteria</taxon>
        <taxon>Pseudomonadati</taxon>
        <taxon>Pseudomonadota</taxon>
        <taxon>Betaproteobacteria</taxon>
        <taxon>Rhodocyclales</taxon>
        <taxon>Zoogloeaceae</taxon>
        <taxon>Pseudothauera</taxon>
    </lineage>
</organism>
<dbReference type="RefSeq" id="WP_107492753.1">
    <property type="nucleotide sequence ID" value="NZ_PZKC01000004.1"/>
</dbReference>
<dbReference type="PANTHER" id="PTHR34801">
    <property type="entry name" value="EXPRESSED PROTEIN"/>
    <property type="match status" value="1"/>
</dbReference>